<dbReference type="PROSITE" id="PS50994">
    <property type="entry name" value="INTEGRASE"/>
    <property type="match status" value="1"/>
</dbReference>
<dbReference type="RefSeq" id="WP_136575001.1">
    <property type="nucleotide sequence ID" value="NZ_STFG01000046.1"/>
</dbReference>
<dbReference type="NCBIfam" id="NF033516">
    <property type="entry name" value="transpos_IS3"/>
    <property type="match status" value="1"/>
</dbReference>
<feature type="coiled-coil region" evidence="1">
    <location>
        <begin position="49"/>
        <end position="76"/>
    </location>
</feature>
<dbReference type="PANTHER" id="PTHR47515">
    <property type="entry name" value="LOW CALCIUM RESPONSE LOCUS PROTEIN T"/>
    <property type="match status" value="1"/>
</dbReference>
<dbReference type="EMBL" id="STFG01000046">
    <property type="protein sequence ID" value="THT95393.1"/>
    <property type="molecule type" value="Genomic_DNA"/>
</dbReference>
<dbReference type="AlphaFoldDB" id="A0A4S8EQA6"/>
<name>A0A4S8EQA6_9BURK</name>
<dbReference type="Proteomes" id="UP000308917">
    <property type="component" value="Unassembled WGS sequence"/>
</dbReference>
<feature type="domain" description="Integrase catalytic" evidence="2">
    <location>
        <begin position="201"/>
        <end position="361"/>
    </location>
</feature>
<evidence type="ECO:0000313" key="3">
    <source>
        <dbReference type="EMBL" id="THT95393.1"/>
    </source>
</evidence>
<dbReference type="Pfam" id="PF01527">
    <property type="entry name" value="HTH_Tnp_1"/>
    <property type="match status" value="1"/>
</dbReference>
<dbReference type="SUPFAM" id="SSF53098">
    <property type="entry name" value="Ribonuclease H-like"/>
    <property type="match status" value="1"/>
</dbReference>
<accession>A0A4S8EQA6</accession>
<sequence>MKKSKFTEEQIAFTPHQAETGVSVEEVCRKTGVSQATFYAWKKKYAGIGTSELRRLRQLEEENRKLKQLVANLSLDKVMLQDVIKKKALRPSQRKTLVGHLIDHWQVSIKRACAVCKQPRSGWYHRPQPRVEDAPLAARMCEIAATRVRYGFWRIYVLMRREGYRANHKRLYRIYKQHGLNLRTKRPRRRKAAAHRLARPSLTAPNQSWSMDFVSDALFNGKPFRALTLIDNFTRECLTIEVGQSLTGQDVVQVLQRVCKQRPAPIRIQADNGPEFISLALDKWAYDRQVTLDFSRPGKPTDNPFIESFNRSLRDECLNTSWFMSLPDACEKLENWRCDYNHLRPHSALADTAPSVFASKFSPSQTTPVSLA</sequence>
<dbReference type="GO" id="GO:0003677">
    <property type="term" value="F:DNA binding"/>
    <property type="evidence" value="ECO:0007669"/>
    <property type="project" value="InterPro"/>
</dbReference>
<dbReference type="InterPro" id="IPR048020">
    <property type="entry name" value="Transpos_IS3"/>
</dbReference>
<gene>
    <name evidence="3" type="ORF">E9531_17200</name>
</gene>
<dbReference type="Gene3D" id="3.30.420.10">
    <property type="entry name" value="Ribonuclease H-like superfamily/Ribonuclease H"/>
    <property type="match status" value="1"/>
</dbReference>
<reference evidence="3 4" key="1">
    <citation type="journal article" date="2015" name="Antonie Van Leeuwenhoek">
        <title>Lampropedia puyangensis sp. nov., isolated from symptomatic bark of Populus ? euramericana canker and emended description of Lampropedia hyalina (Ehrenberg 1832) Lee et al. 2004.</title>
        <authorList>
            <person name="Li Y."/>
            <person name="Wang T."/>
            <person name="Piao C.G."/>
            <person name="Wang L.F."/>
            <person name="Tian G.Z."/>
            <person name="Zhu T.H."/>
            <person name="Guo M.W."/>
        </authorList>
    </citation>
    <scope>NUCLEOTIDE SEQUENCE [LARGE SCALE GENOMIC DNA]</scope>
    <source>
        <strain evidence="3 4">2-bin</strain>
    </source>
</reference>
<dbReference type="Pfam" id="PF13276">
    <property type="entry name" value="HTH_21"/>
    <property type="match status" value="1"/>
</dbReference>
<evidence type="ECO:0000259" key="2">
    <source>
        <dbReference type="PROSITE" id="PS50994"/>
    </source>
</evidence>
<dbReference type="InterPro" id="IPR009057">
    <property type="entry name" value="Homeodomain-like_sf"/>
</dbReference>
<dbReference type="GO" id="GO:0004803">
    <property type="term" value="F:transposase activity"/>
    <property type="evidence" value="ECO:0007669"/>
    <property type="project" value="InterPro"/>
</dbReference>
<dbReference type="InterPro" id="IPR001584">
    <property type="entry name" value="Integrase_cat-core"/>
</dbReference>
<evidence type="ECO:0000313" key="4">
    <source>
        <dbReference type="Proteomes" id="UP000308917"/>
    </source>
</evidence>
<comment type="caution">
    <text evidence="3">The sequence shown here is derived from an EMBL/GenBank/DDBJ whole genome shotgun (WGS) entry which is preliminary data.</text>
</comment>
<proteinExistence type="predicted"/>
<dbReference type="OrthoDB" id="9816028at2"/>
<evidence type="ECO:0000256" key="1">
    <source>
        <dbReference type="SAM" id="Coils"/>
    </source>
</evidence>
<keyword evidence="1" id="KW-0175">Coiled coil</keyword>
<protein>
    <submittedName>
        <fullName evidence="3">IS3 family transposase</fullName>
    </submittedName>
</protein>
<dbReference type="GO" id="GO:0015074">
    <property type="term" value="P:DNA integration"/>
    <property type="evidence" value="ECO:0007669"/>
    <property type="project" value="InterPro"/>
</dbReference>
<dbReference type="Pfam" id="PF13683">
    <property type="entry name" value="rve_3"/>
    <property type="match status" value="1"/>
</dbReference>
<dbReference type="PANTHER" id="PTHR47515:SF1">
    <property type="entry name" value="BLR2054 PROTEIN"/>
    <property type="match status" value="1"/>
</dbReference>
<dbReference type="InterPro" id="IPR025948">
    <property type="entry name" value="HTH-like_dom"/>
</dbReference>
<keyword evidence="4" id="KW-1185">Reference proteome</keyword>
<organism evidence="3 4">
    <name type="scientific">Lampropedia puyangensis</name>
    <dbReference type="NCBI Taxonomy" id="1330072"/>
    <lineage>
        <taxon>Bacteria</taxon>
        <taxon>Pseudomonadati</taxon>
        <taxon>Pseudomonadota</taxon>
        <taxon>Betaproteobacteria</taxon>
        <taxon>Burkholderiales</taxon>
        <taxon>Comamonadaceae</taxon>
        <taxon>Lampropedia</taxon>
    </lineage>
</organism>
<dbReference type="GO" id="GO:0006313">
    <property type="term" value="P:DNA transposition"/>
    <property type="evidence" value="ECO:0007669"/>
    <property type="project" value="InterPro"/>
</dbReference>
<dbReference type="SUPFAM" id="SSF46689">
    <property type="entry name" value="Homeodomain-like"/>
    <property type="match status" value="1"/>
</dbReference>
<dbReference type="InterPro" id="IPR036397">
    <property type="entry name" value="RNaseH_sf"/>
</dbReference>
<dbReference type="InterPro" id="IPR002514">
    <property type="entry name" value="Transposase_8"/>
</dbReference>
<dbReference type="InterPro" id="IPR012337">
    <property type="entry name" value="RNaseH-like_sf"/>
</dbReference>